<evidence type="ECO:0000313" key="2">
    <source>
        <dbReference type="EMBL" id="GIT93551.1"/>
    </source>
</evidence>
<dbReference type="EMBL" id="BPFH01000001">
    <property type="protein sequence ID" value="GIT93551.1"/>
    <property type="molecule type" value="Genomic_DNA"/>
</dbReference>
<proteinExistence type="predicted"/>
<keyword evidence="3" id="KW-1185">Reference proteome</keyword>
<organism evidence="2 3">
    <name type="scientific">Jannaschia pagri</name>
    <dbReference type="NCBI Taxonomy" id="2829797"/>
    <lineage>
        <taxon>Bacteria</taxon>
        <taxon>Pseudomonadati</taxon>
        <taxon>Pseudomonadota</taxon>
        <taxon>Alphaproteobacteria</taxon>
        <taxon>Rhodobacterales</taxon>
        <taxon>Roseobacteraceae</taxon>
        <taxon>Jannaschia</taxon>
    </lineage>
</organism>
<gene>
    <name evidence="2" type="ORF">JANAI62_01740</name>
</gene>
<evidence type="ECO:0000313" key="3">
    <source>
        <dbReference type="Proteomes" id="UP000786693"/>
    </source>
</evidence>
<accession>A0ABQ4NGJ8</accession>
<dbReference type="Proteomes" id="UP000786693">
    <property type="component" value="Unassembled WGS sequence"/>
</dbReference>
<reference evidence="2 3" key="1">
    <citation type="submission" date="2021-05" db="EMBL/GenBank/DDBJ databases">
        <title>Bacteria Genome sequencing.</title>
        <authorList>
            <person name="Takabe Y."/>
            <person name="Nakajima Y."/>
            <person name="Suzuki S."/>
            <person name="Shiozaki T."/>
        </authorList>
    </citation>
    <scope>NUCLEOTIDE SEQUENCE [LARGE SCALE GENOMIC DNA]</scope>
    <source>
        <strain evidence="2 3">AI_62</strain>
    </source>
</reference>
<feature type="region of interest" description="Disordered" evidence="1">
    <location>
        <begin position="1"/>
        <end position="50"/>
    </location>
</feature>
<comment type="caution">
    <text evidence="2">The sequence shown here is derived from an EMBL/GenBank/DDBJ whole genome shotgun (WGS) entry which is preliminary data.</text>
</comment>
<evidence type="ECO:0000256" key="1">
    <source>
        <dbReference type="SAM" id="MobiDB-lite"/>
    </source>
</evidence>
<name>A0ABQ4NGJ8_9RHOB</name>
<protein>
    <submittedName>
        <fullName evidence="2">Uncharacterized protein</fullName>
    </submittedName>
</protein>
<sequence>MPSRHPSQMPAPHRPGIQAISAQQPGGQLAELPPFLTGDNDGTTRPRPAVQGIEGDLFSTRDDARVGYGICGIAQVEYRGRIGAV</sequence>